<evidence type="ECO:0000256" key="8">
    <source>
        <dbReference type="ARBA" id="ARBA00023204"/>
    </source>
</evidence>
<dbReference type="GO" id="GO:0000724">
    <property type="term" value="P:double-strand break repair via homologous recombination"/>
    <property type="evidence" value="ECO:0007669"/>
    <property type="project" value="InterPro"/>
</dbReference>
<keyword evidence="13" id="KW-1185">Reference proteome</keyword>
<keyword evidence="7" id="KW-0804">Transcription</keyword>
<dbReference type="PANTHER" id="PTHR28643">
    <property type="entry name" value="SWI5-DEPENDENT RECOMBINATION DNA REPAIR PROTEIN 1 HOMOLOG"/>
    <property type="match status" value="1"/>
</dbReference>
<keyword evidence="8" id="KW-0234">DNA repair</keyword>
<dbReference type="GO" id="GO:0032798">
    <property type="term" value="C:Swi5-Sfr1 complex"/>
    <property type="evidence" value="ECO:0007669"/>
    <property type="project" value="InterPro"/>
</dbReference>
<dbReference type="OrthoDB" id="5990620at2759"/>
<dbReference type="Proteomes" id="UP000225706">
    <property type="component" value="Unassembled WGS sequence"/>
</dbReference>
<dbReference type="Gene3D" id="6.10.140.1020">
    <property type="match status" value="1"/>
</dbReference>
<evidence type="ECO:0000313" key="13">
    <source>
        <dbReference type="Proteomes" id="UP000225706"/>
    </source>
</evidence>
<evidence type="ECO:0000256" key="2">
    <source>
        <dbReference type="ARBA" id="ARBA00008729"/>
    </source>
</evidence>
<dbReference type="Pfam" id="PF10376">
    <property type="entry name" value="Mei5"/>
    <property type="match status" value="1"/>
</dbReference>
<proteinExistence type="inferred from homology"/>
<dbReference type="EMBL" id="LSMT01000235">
    <property type="protein sequence ID" value="PFX22572.1"/>
    <property type="molecule type" value="Genomic_DNA"/>
</dbReference>
<comment type="subcellular location">
    <subcellularLocation>
        <location evidence="1">Nucleus</location>
    </subcellularLocation>
</comment>
<organism evidence="12 13">
    <name type="scientific">Stylophora pistillata</name>
    <name type="common">Smooth cauliflower coral</name>
    <dbReference type="NCBI Taxonomy" id="50429"/>
    <lineage>
        <taxon>Eukaryota</taxon>
        <taxon>Metazoa</taxon>
        <taxon>Cnidaria</taxon>
        <taxon>Anthozoa</taxon>
        <taxon>Hexacorallia</taxon>
        <taxon>Scleractinia</taxon>
        <taxon>Astrocoeniina</taxon>
        <taxon>Pocilloporidae</taxon>
        <taxon>Stylophora</taxon>
    </lineage>
</organism>
<keyword evidence="5" id="KW-0805">Transcription regulation</keyword>
<dbReference type="AlphaFoldDB" id="A0A2B4S245"/>
<evidence type="ECO:0000256" key="7">
    <source>
        <dbReference type="ARBA" id="ARBA00023163"/>
    </source>
</evidence>
<protein>
    <recommendedName>
        <fullName evidence="3">Swi5-dependent recombination DNA repair protein 1 homolog</fullName>
    </recommendedName>
    <alternativeName>
        <fullName evidence="10">Meiosis protein 5 homolog</fullName>
    </alternativeName>
</protein>
<gene>
    <name evidence="12" type="primary">SFR1</name>
    <name evidence="12" type="ORF">AWC38_SpisGene12917</name>
</gene>
<keyword evidence="9" id="KW-0539">Nucleus</keyword>
<evidence type="ECO:0000256" key="3">
    <source>
        <dbReference type="ARBA" id="ARBA00014688"/>
    </source>
</evidence>
<evidence type="ECO:0000256" key="4">
    <source>
        <dbReference type="ARBA" id="ARBA00022763"/>
    </source>
</evidence>
<comment type="similarity">
    <text evidence="2">Belongs to the SFR1/MEI5 family.</text>
</comment>
<evidence type="ECO:0000256" key="6">
    <source>
        <dbReference type="ARBA" id="ARBA00023054"/>
    </source>
</evidence>
<keyword evidence="6" id="KW-0175">Coiled coil</keyword>
<dbReference type="InterPro" id="IPR018468">
    <property type="entry name" value="SFR1/Mei5"/>
</dbReference>
<evidence type="ECO:0000256" key="9">
    <source>
        <dbReference type="ARBA" id="ARBA00023242"/>
    </source>
</evidence>
<evidence type="ECO:0000313" key="12">
    <source>
        <dbReference type="EMBL" id="PFX22572.1"/>
    </source>
</evidence>
<evidence type="ECO:0000256" key="1">
    <source>
        <dbReference type="ARBA" id="ARBA00004123"/>
    </source>
</evidence>
<sequence>MERCFASGNQENFDTPKRCRYNNSQDRNEIPSPKETGPALHKLLTEKKDLIKMIQEREDSLRKLNLVKMCRNKNDLKELKCLIDKWRRVSQEAAERLLEKIQLDPKPTMSQLLLNLQVDREIIHYSGDNEAFY</sequence>
<keyword evidence="4" id="KW-0227">DNA damage</keyword>
<evidence type="ECO:0000256" key="10">
    <source>
        <dbReference type="ARBA" id="ARBA00033234"/>
    </source>
</evidence>
<dbReference type="GO" id="GO:0003713">
    <property type="term" value="F:transcription coactivator activity"/>
    <property type="evidence" value="ECO:0007669"/>
    <property type="project" value="InterPro"/>
</dbReference>
<comment type="caution">
    <text evidence="12">The sequence shown here is derived from an EMBL/GenBank/DDBJ whole genome shotgun (WGS) entry which is preliminary data.</text>
</comment>
<dbReference type="PANTHER" id="PTHR28643:SF1">
    <property type="entry name" value="SWI5-DEPENDENT RECOMBINATION DNA REPAIR PROTEIN 1 HOMOLOG"/>
    <property type="match status" value="1"/>
</dbReference>
<feature type="region of interest" description="Disordered" evidence="11">
    <location>
        <begin position="1"/>
        <end position="37"/>
    </location>
</feature>
<evidence type="ECO:0000256" key="11">
    <source>
        <dbReference type="SAM" id="MobiDB-lite"/>
    </source>
</evidence>
<dbReference type="InterPro" id="IPR042429">
    <property type="entry name" value="SFR1"/>
</dbReference>
<reference evidence="13" key="1">
    <citation type="journal article" date="2017" name="bioRxiv">
        <title>Comparative analysis of the genomes of Stylophora pistillata and Acropora digitifera provides evidence for extensive differences between species of corals.</title>
        <authorList>
            <person name="Voolstra C.R."/>
            <person name="Li Y."/>
            <person name="Liew Y.J."/>
            <person name="Baumgarten S."/>
            <person name="Zoccola D."/>
            <person name="Flot J.-F."/>
            <person name="Tambutte S."/>
            <person name="Allemand D."/>
            <person name="Aranda M."/>
        </authorList>
    </citation>
    <scope>NUCLEOTIDE SEQUENCE [LARGE SCALE GENOMIC DNA]</scope>
</reference>
<name>A0A2B4S245_STYPI</name>
<evidence type="ECO:0000256" key="5">
    <source>
        <dbReference type="ARBA" id="ARBA00023015"/>
    </source>
</evidence>
<accession>A0A2B4S245</accession>